<keyword evidence="1" id="KW-0378">Hydrolase</keyword>
<name>A0A923RLY5_9FIRM</name>
<dbReference type="InterPro" id="IPR023198">
    <property type="entry name" value="PGP-like_dom2"/>
</dbReference>
<dbReference type="SFLD" id="SFLDG01135">
    <property type="entry name" value="C1.5.6:_HAD__Beta-PGM__Phospha"/>
    <property type="match status" value="1"/>
</dbReference>
<dbReference type="PRINTS" id="PR00413">
    <property type="entry name" value="HADHALOGNASE"/>
</dbReference>
<dbReference type="GO" id="GO:0008967">
    <property type="term" value="F:phosphoglycolate phosphatase activity"/>
    <property type="evidence" value="ECO:0007669"/>
    <property type="project" value="TreeGrafter"/>
</dbReference>
<dbReference type="GO" id="GO:0006281">
    <property type="term" value="P:DNA repair"/>
    <property type="evidence" value="ECO:0007669"/>
    <property type="project" value="TreeGrafter"/>
</dbReference>
<dbReference type="GO" id="GO:0005829">
    <property type="term" value="C:cytosol"/>
    <property type="evidence" value="ECO:0007669"/>
    <property type="project" value="TreeGrafter"/>
</dbReference>
<dbReference type="SFLD" id="SFLDG01129">
    <property type="entry name" value="C1.5:_HAD__Beta-PGM__Phosphata"/>
    <property type="match status" value="1"/>
</dbReference>
<reference evidence="1" key="1">
    <citation type="submission" date="2020-08" db="EMBL/GenBank/DDBJ databases">
        <title>Genome public.</title>
        <authorList>
            <person name="Liu C."/>
            <person name="Sun Q."/>
        </authorList>
    </citation>
    <scope>NUCLEOTIDE SEQUENCE</scope>
    <source>
        <strain evidence="1">NSJ-68</strain>
    </source>
</reference>
<dbReference type="InterPro" id="IPR036412">
    <property type="entry name" value="HAD-like_sf"/>
</dbReference>
<dbReference type="Pfam" id="PF13419">
    <property type="entry name" value="HAD_2"/>
    <property type="match status" value="1"/>
</dbReference>
<dbReference type="InterPro" id="IPR023214">
    <property type="entry name" value="HAD_sf"/>
</dbReference>
<dbReference type="Proteomes" id="UP000649345">
    <property type="component" value="Unassembled WGS sequence"/>
</dbReference>
<dbReference type="SUPFAM" id="SSF56784">
    <property type="entry name" value="HAD-like"/>
    <property type="match status" value="1"/>
</dbReference>
<dbReference type="PANTHER" id="PTHR43434">
    <property type="entry name" value="PHOSPHOGLYCOLATE PHOSPHATASE"/>
    <property type="match status" value="1"/>
</dbReference>
<protein>
    <submittedName>
        <fullName evidence="1">HAD family hydrolase</fullName>
    </submittedName>
</protein>
<dbReference type="SFLD" id="SFLDS00003">
    <property type="entry name" value="Haloacid_Dehalogenase"/>
    <property type="match status" value="1"/>
</dbReference>
<organism evidence="1 2">
    <name type="scientific">Anaerosacchariphilus hominis</name>
    <dbReference type="NCBI Taxonomy" id="2763017"/>
    <lineage>
        <taxon>Bacteria</taxon>
        <taxon>Bacillati</taxon>
        <taxon>Bacillota</taxon>
        <taxon>Clostridia</taxon>
        <taxon>Lachnospirales</taxon>
        <taxon>Lachnospiraceae</taxon>
        <taxon>Anaerosacchariphilus</taxon>
    </lineage>
</organism>
<gene>
    <name evidence="1" type="ORF">H8S44_08215</name>
</gene>
<dbReference type="Gene3D" id="3.40.50.1000">
    <property type="entry name" value="HAD superfamily/HAD-like"/>
    <property type="match status" value="1"/>
</dbReference>
<comment type="caution">
    <text evidence="1">The sequence shown here is derived from an EMBL/GenBank/DDBJ whole genome shotgun (WGS) entry which is preliminary data.</text>
</comment>
<dbReference type="NCBIfam" id="TIGR01549">
    <property type="entry name" value="HAD-SF-IA-v1"/>
    <property type="match status" value="1"/>
</dbReference>
<keyword evidence="2" id="KW-1185">Reference proteome</keyword>
<dbReference type="PANTHER" id="PTHR43434:SF1">
    <property type="entry name" value="PHOSPHOGLYCOLATE PHOSPHATASE"/>
    <property type="match status" value="1"/>
</dbReference>
<dbReference type="EMBL" id="JACOOR010000004">
    <property type="protein sequence ID" value="MBC5659752.1"/>
    <property type="molecule type" value="Genomic_DNA"/>
</dbReference>
<proteinExistence type="predicted"/>
<accession>A0A923RLY5</accession>
<evidence type="ECO:0000313" key="1">
    <source>
        <dbReference type="EMBL" id="MBC5659752.1"/>
    </source>
</evidence>
<dbReference type="InterPro" id="IPR006439">
    <property type="entry name" value="HAD-SF_hydro_IA"/>
</dbReference>
<dbReference type="AlphaFoldDB" id="A0A923RLY5"/>
<dbReference type="InterPro" id="IPR050155">
    <property type="entry name" value="HAD-like_hydrolase_sf"/>
</dbReference>
<dbReference type="Gene3D" id="1.10.150.240">
    <property type="entry name" value="Putative phosphatase, domain 2"/>
    <property type="match status" value="1"/>
</dbReference>
<sequence>MPYIREIQGEYTTVVGFPAARFWQELLKQGIDPLELKRTGTDQAEELPFRACIFDLDGTLCDSVESIATSANQAMRDFGLREASVADYKIFVGDGVDMLIRRLLTYAGDPEGTHFEEVRERYLEYFETGCLYHVTAYPGIKKALSRLKEQGAKLAVLSNKPHENTKNVVESVFGPGVFDWVQGQSGRFPRKPDPAGALYIAEQLGVKPEDCMYMGDTGTDMQTGKAAGMYTTGVLWGFREEKELRANGADAIVSRGEELPEIYEKGRKKV</sequence>
<evidence type="ECO:0000313" key="2">
    <source>
        <dbReference type="Proteomes" id="UP000649345"/>
    </source>
</evidence>
<dbReference type="InterPro" id="IPR041492">
    <property type="entry name" value="HAD_2"/>
</dbReference>